<dbReference type="Proteomes" id="UP000602745">
    <property type="component" value="Unassembled WGS sequence"/>
</dbReference>
<sequence length="177" mass="19635">MPRLFIGLEVPDHVSQSLSFLRGGLPGARWIDAENYHVTLRFLGDIDDRTANEVELLLGGIRHGDVEIVLDGLDVFGGTRPRSLFVRVRPSPQLTELQADLERLARRAGLPAETRKFTPHITLARLRDVSSRTAADWLSMKGGFFGQSFKPESFVLFSSRASIGGGPYIAEASYPLW</sequence>
<dbReference type="EC" id="3.1.4.58" evidence="2"/>
<evidence type="ECO:0000256" key="1">
    <source>
        <dbReference type="ARBA" id="ARBA00022801"/>
    </source>
</evidence>
<feature type="short sequence motif" description="HXTX 2" evidence="2">
    <location>
        <begin position="120"/>
        <end position="123"/>
    </location>
</feature>
<dbReference type="NCBIfam" id="TIGR02258">
    <property type="entry name" value="2_5_ligase"/>
    <property type="match status" value="1"/>
</dbReference>
<evidence type="ECO:0000313" key="4">
    <source>
        <dbReference type="Proteomes" id="UP000602745"/>
    </source>
</evidence>
<comment type="function">
    <text evidence="2">Hydrolyzes RNA 2',3'-cyclic phosphodiester to an RNA 2'-phosphomonoester.</text>
</comment>
<reference evidence="3" key="1">
    <citation type="journal article" date="2014" name="Int. J. Syst. Evol. Microbiol.">
        <title>Complete genome sequence of Corynebacterium casei LMG S-19264T (=DSM 44701T), isolated from a smear-ripened cheese.</title>
        <authorList>
            <consortium name="US DOE Joint Genome Institute (JGI-PGF)"/>
            <person name="Walter F."/>
            <person name="Albersmeier A."/>
            <person name="Kalinowski J."/>
            <person name="Ruckert C."/>
        </authorList>
    </citation>
    <scope>NUCLEOTIDE SEQUENCE</scope>
    <source>
        <strain evidence="3">CCM 7684</strain>
    </source>
</reference>
<dbReference type="PANTHER" id="PTHR35561:SF1">
    <property type="entry name" value="RNA 2',3'-CYCLIC PHOSPHODIESTERASE"/>
    <property type="match status" value="1"/>
</dbReference>
<comment type="catalytic activity">
    <reaction evidence="2">
        <text>a 3'-end 2',3'-cyclophospho-ribonucleotide-RNA + H2O = a 3'-end 2'-phospho-ribonucleotide-RNA + H(+)</text>
        <dbReference type="Rhea" id="RHEA:11828"/>
        <dbReference type="Rhea" id="RHEA-COMP:10464"/>
        <dbReference type="Rhea" id="RHEA-COMP:17353"/>
        <dbReference type="ChEBI" id="CHEBI:15377"/>
        <dbReference type="ChEBI" id="CHEBI:15378"/>
        <dbReference type="ChEBI" id="CHEBI:83064"/>
        <dbReference type="ChEBI" id="CHEBI:173113"/>
        <dbReference type="EC" id="3.1.4.58"/>
    </reaction>
</comment>
<gene>
    <name evidence="3" type="primary">ligT</name>
    <name evidence="3" type="ORF">GCM10007276_20260</name>
</gene>
<feature type="active site" description="Proton donor" evidence="2">
    <location>
        <position position="37"/>
    </location>
</feature>
<dbReference type="GO" id="GO:0008664">
    <property type="term" value="F:RNA 2',3'-cyclic 3'-phosphodiesterase activity"/>
    <property type="evidence" value="ECO:0007669"/>
    <property type="project" value="UniProtKB-EC"/>
</dbReference>
<feature type="active site" description="Proton acceptor" evidence="2">
    <location>
        <position position="120"/>
    </location>
</feature>
<dbReference type="SUPFAM" id="SSF55144">
    <property type="entry name" value="LigT-like"/>
    <property type="match status" value="1"/>
</dbReference>
<dbReference type="RefSeq" id="WP_188409601.1">
    <property type="nucleotide sequence ID" value="NZ_BMCP01000002.1"/>
</dbReference>
<name>A0A8J2YHJ6_9RHOB</name>
<reference evidence="3" key="2">
    <citation type="submission" date="2020-09" db="EMBL/GenBank/DDBJ databases">
        <authorList>
            <person name="Sun Q."/>
            <person name="Sedlacek I."/>
        </authorList>
    </citation>
    <scope>NUCLEOTIDE SEQUENCE</scope>
    <source>
        <strain evidence="3">CCM 7684</strain>
    </source>
</reference>
<accession>A0A8J2YHJ6</accession>
<keyword evidence="1 2" id="KW-0378">Hydrolase</keyword>
<dbReference type="GO" id="GO:0004113">
    <property type="term" value="F:2',3'-cyclic-nucleotide 3'-phosphodiesterase activity"/>
    <property type="evidence" value="ECO:0007669"/>
    <property type="project" value="InterPro"/>
</dbReference>
<comment type="caution">
    <text evidence="3">The sequence shown here is derived from an EMBL/GenBank/DDBJ whole genome shotgun (WGS) entry which is preliminary data.</text>
</comment>
<dbReference type="Pfam" id="PF13563">
    <property type="entry name" value="2_5_RNA_ligase2"/>
    <property type="match status" value="1"/>
</dbReference>
<dbReference type="InterPro" id="IPR009097">
    <property type="entry name" value="Cyclic_Pdiesterase"/>
</dbReference>
<feature type="short sequence motif" description="HXTX 1" evidence="2">
    <location>
        <begin position="37"/>
        <end position="40"/>
    </location>
</feature>
<proteinExistence type="inferred from homology"/>
<dbReference type="AlphaFoldDB" id="A0A8J2YHJ6"/>
<dbReference type="HAMAP" id="MF_01940">
    <property type="entry name" value="RNA_CPDase"/>
    <property type="match status" value="1"/>
</dbReference>
<dbReference type="EMBL" id="BMCP01000002">
    <property type="protein sequence ID" value="GGE42967.1"/>
    <property type="molecule type" value="Genomic_DNA"/>
</dbReference>
<dbReference type="Gene3D" id="3.90.1140.10">
    <property type="entry name" value="Cyclic phosphodiesterase"/>
    <property type="match status" value="1"/>
</dbReference>
<dbReference type="PANTHER" id="PTHR35561">
    <property type="entry name" value="RNA 2',3'-CYCLIC PHOSPHODIESTERASE"/>
    <property type="match status" value="1"/>
</dbReference>
<keyword evidence="4" id="KW-1185">Reference proteome</keyword>
<evidence type="ECO:0000256" key="2">
    <source>
        <dbReference type="HAMAP-Rule" id="MF_01940"/>
    </source>
</evidence>
<comment type="similarity">
    <text evidence="2">Belongs to the 2H phosphoesterase superfamily. ThpR family.</text>
</comment>
<organism evidence="3 4">
    <name type="scientific">Agaricicola taiwanensis</name>
    <dbReference type="NCBI Taxonomy" id="591372"/>
    <lineage>
        <taxon>Bacteria</taxon>
        <taxon>Pseudomonadati</taxon>
        <taxon>Pseudomonadota</taxon>
        <taxon>Alphaproteobacteria</taxon>
        <taxon>Rhodobacterales</taxon>
        <taxon>Paracoccaceae</taxon>
        <taxon>Agaricicola</taxon>
    </lineage>
</organism>
<dbReference type="InterPro" id="IPR004175">
    <property type="entry name" value="RNA_CPDase"/>
</dbReference>
<protein>
    <recommendedName>
        <fullName evidence="2">RNA 2',3'-cyclic phosphodiesterase</fullName>
        <shortName evidence="2">RNA 2',3'-CPDase</shortName>
        <ecNumber evidence="2">3.1.4.58</ecNumber>
    </recommendedName>
</protein>
<evidence type="ECO:0000313" key="3">
    <source>
        <dbReference type="EMBL" id="GGE42967.1"/>
    </source>
</evidence>